<dbReference type="PANTHER" id="PTHR38108:SF1">
    <property type="entry name" value="UPF0319 PROTEIN YCCT"/>
    <property type="match status" value="1"/>
</dbReference>
<evidence type="ECO:0000313" key="5">
    <source>
        <dbReference type="Proteomes" id="UP000317938"/>
    </source>
</evidence>
<evidence type="ECO:0000256" key="3">
    <source>
        <dbReference type="SAM" id="SignalP"/>
    </source>
</evidence>
<evidence type="ECO:0000256" key="2">
    <source>
        <dbReference type="ARBA" id="ARBA00022729"/>
    </source>
</evidence>
<dbReference type="RefSeq" id="WP_145242740.1">
    <property type="nucleotide sequence ID" value="NZ_VNFF01000035.1"/>
</dbReference>
<evidence type="ECO:0000256" key="1">
    <source>
        <dbReference type="ARBA" id="ARBA00008490"/>
    </source>
</evidence>
<organism evidence="4 5">
    <name type="scientific">Pseudoalteromonas neustonica</name>
    <dbReference type="NCBI Taxonomy" id="1840331"/>
    <lineage>
        <taxon>Bacteria</taxon>
        <taxon>Pseudomonadati</taxon>
        <taxon>Pseudomonadota</taxon>
        <taxon>Gammaproteobacteria</taxon>
        <taxon>Alteromonadales</taxon>
        <taxon>Pseudoalteromonadaceae</taxon>
        <taxon>Pseudoalteromonas</taxon>
    </lineage>
</organism>
<feature type="signal peptide" evidence="3">
    <location>
        <begin position="1"/>
        <end position="21"/>
    </location>
</feature>
<name>A0ABY3F7C3_9GAMM</name>
<dbReference type="PANTHER" id="PTHR38108">
    <property type="entry name" value="UPF0319 PROTEIN YCCT"/>
    <property type="match status" value="1"/>
</dbReference>
<reference evidence="4 5" key="1">
    <citation type="submission" date="2019-07" db="EMBL/GenBank/DDBJ databases">
        <title>Diversity of Bacteria from Kongsfjorden, Arctic.</title>
        <authorList>
            <person name="Yu Y."/>
        </authorList>
    </citation>
    <scope>NUCLEOTIDE SEQUENCE [LARGE SCALE GENOMIC DNA]</scope>
    <source>
        <strain evidence="4 5">SM1927</strain>
    </source>
</reference>
<dbReference type="Pfam" id="PF09829">
    <property type="entry name" value="DUF2057"/>
    <property type="match status" value="1"/>
</dbReference>
<protein>
    <submittedName>
        <fullName evidence="4">DUF2057 domain-containing protein</fullName>
    </submittedName>
</protein>
<gene>
    <name evidence="4" type="ORF">FQP85_22330</name>
</gene>
<keyword evidence="5" id="KW-1185">Reference proteome</keyword>
<sequence>MRKHLLLSGIVSLFLSATSVAETVNFPEEIVPLQVGDKKIEHSFFNRVDEVELVPGVYQLKLKYTDLYEQGYDEHQVIDSEPFWVTMTIAANTDYDVVFNRADNAVAAEVFAEAPQVSLQAKGASLGTPLAIIAEPDLTSSINSQVATVQVAPTAATRAAPMAANLQAPVSRPAPNAPNAGNAPSAAAMLDFWWQQASAQERQAFIDKVTKNK</sequence>
<feature type="chain" id="PRO_5046996937" evidence="3">
    <location>
        <begin position="22"/>
        <end position="213"/>
    </location>
</feature>
<evidence type="ECO:0000313" key="4">
    <source>
        <dbReference type="EMBL" id="TVU79831.1"/>
    </source>
</evidence>
<keyword evidence="2 3" id="KW-0732">Signal</keyword>
<comment type="caution">
    <text evidence="4">The sequence shown here is derived from an EMBL/GenBank/DDBJ whole genome shotgun (WGS) entry which is preliminary data.</text>
</comment>
<dbReference type="EMBL" id="VNFF01000035">
    <property type="protein sequence ID" value="TVU79831.1"/>
    <property type="molecule type" value="Genomic_DNA"/>
</dbReference>
<proteinExistence type="inferred from homology"/>
<comment type="similarity">
    <text evidence="1">Belongs to the UPF0319 family.</text>
</comment>
<dbReference type="InterPro" id="IPR018635">
    <property type="entry name" value="UPF0319"/>
</dbReference>
<dbReference type="Proteomes" id="UP000317938">
    <property type="component" value="Unassembled WGS sequence"/>
</dbReference>
<accession>A0ABY3F7C3</accession>